<evidence type="ECO:0000256" key="1">
    <source>
        <dbReference type="SAM" id="MobiDB-lite"/>
    </source>
</evidence>
<keyword evidence="3" id="KW-1185">Reference proteome</keyword>
<dbReference type="OrthoDB" id="7417633at2759"/>
<gene>
    <name evidence="2" type="ORF">CINC_LOCUS11234</name>
</gene>
<name>A0A9N8L226_CHRIL</name>
<feature type="region of interest" description="Disordered" evidence="1">
    <location>
        <begin position="53"/>
        <end position="72"/>
    </location>
</feature>
<protein>
    <submittedName>
        <fullName evidence="2">Uncharacterized protein</fullName>
    </submittedName>
</protein>
<dbReference type="EMBL" id="LR824008">
    <property type="protein sequence ID" value="CAD0196946.1"/>
    <property type="molecule type" value="Genomic_DNA"/>
</dbReference>
<dbReference type="Proteomes" id="UP001154114">
    <property type="component" value="Chromosome 5"/>
</dbReference>
<organism evidence="2 3">
    <name type="scientific">Chrysodeixis includens</name>
    <name type="common">Soybean looper</name>
    <name type="synonym">Pseudoplusia includens</name>
    <dbReference type="NCBI Taxonomy" id="689277"/>
    <lineage>
        <taxon>Eukaryota</taxon>
        <taxon>Metazoa</taxon>
        <taxon>Ecdysozoa</taxon>
        <taxon>Arthropoda</taxon>
        <taxon>Hexapoda</taxon>
        <taxon>Insecta</taxon>
        <taxon>Pterygota</taxon>
        <taxon>Neoptera</taxon>
        <taxon>Endopterygota</taxon>
        <taxon>Lepidoptera</taxon>
        <taxon>Glossata</taxon>
        <taxon>Ditrysia</taxon>
        <taxon>Noctuoidea</taxon>
        <taxon>Noctuidae</taxon>
        <taxon>Plusiinae</taxon>
        <taxon>Chrysodeixis</taxon>
    </lineage>
</organism>
<accession>A0A9N8L226</accession>
<sequence>MPGDGGRALDASGARGPARREDAVWWLDSHVSTGCSSKTLKEVVTSKMATIRQPTTPAATLRRTARGRAASPKLRTSLFHEEQFKGASREIAAKLT</sequence>
<feature type="compositionally biased region" description="Low complexity" evidence="1">
    <location>
        <begin position="55"/>
        <end position="70"/>
    </location>
</feature>
<proteinExistence type="predicted"/>
<dbReference type="AlphaFoldDB" id="A0A9N8L226"/>
<reference evidence="2" key="1">
    <citation type="submission" date="2021-12" db="EMBL/GenBank/DDBJ databases">
        <authorList>
            <person name="King R."/>
        </authorList>
    </citation>
    <scope>NUCLEOTIDE SEQUENCE</scope>
</reference>
<evidence type="ECO:0000313" key="2">
    <source>
        <dbReference type="EMBL" id="CAD0196946.1"/>
    </source>
</evidence>
<evidence type="ECO:0000313" key="3">
    <source>
        <dbReference type="Proteomes" id="UP001154114"/>
    </source>
</evidence>